<name>A0ABS5F169_9PROT</name>
<accession>A0ABS5F169</accession>
<evidence type="ECO:0000313" key="1">
    <source>
        <dbReference type="EMBL" id="MBR0666302.1"/>
    </source>
</evidence>
<reference evidence="2" key="1">
    <citation type="journal article" date="2021" name="Syst. Appl. Microbiol.">
        <title>Roseomonas hellenica sp. nov., isolated from roots of wild-growing Alkanna tinctoria.</title>
        <authorList>
            <person name="Rat A."/>
            <person name="Naranjo H.D."/>
            <person name="Lebbe L."/>
            <person name="Cnockaert M."/>
            <person name="Krigas N."/>
            <person name="Grigoriadou K."/>
            <person name="Maloupa E."/>
            <person name="Willems A."/>
        </authorList>
    </citation>
    <scope>NUCLEOTIDE SEQUENCE [LARGE SCALE GENOMIC DNA]</scope>
    <source>
        <strain evidence="2">LMG 31523</strain>
    </source>
</reference>
<protein>
    <recommendedName>
        <fullName evidence="3">Peptidase C39-like domain-containing protein</fullName>
    </recommendedName>
</protein>
<dbReference type="InterPro" id="IPR022118">
    <property type="entry name" value="Peptidase_C70_AvrRpt2"/>
</dbReference>
<proteinExistence type="predicted"/>
<dbReference type="Pfam" id="PF12385">
    <property type="entry name" value="Peptidase_C70"/>
    <property type="match status" value="1"/>
</dbReference>
<evidence type="ECO:0000313" key="2">
    <source>
        <dbReference type="Proteomes" id="UP001196870"/>
    </source>
</evidence>
<comment type="caution">
    <text evidence="1">The sequence shown here is derived from an EMBL/GenBank/DDBJ whole genome shotgun (WGS) entry which is preliminary data.</text>
</comment>
<organism evidence="1 2">
    <name type="scientific">Plastoroseomonas hellenica</name>
    <dbReference type="NCBI Taxonomy" id="2687306"/>
    <lineage>
        <taxon>Bacteria</taxon>
        <taxon>Pseudomonadati</taxon>
        <taxon>Pseudomonadota</taxon>
        <taxon>Alphaproteobacteria</taxon>
        <taxon>Acetobacterales</taxon>
        <taxon>Acetobacteraceae</taxon>
        <taxon>Plastoroseomonas</taxon>
    </lineage>
</organism>
<sequence length="189" mass="20612">MSVYLDVPFVSQLGFGSGGKLNDPTGCWYCSCCMIAYHFEAGPRLGVPELYVPNAGHLPIGGTEATDALKKKGINTTSGGEEILAKREGLEPVPNLATDRKLTELEMLLRNNGPIYFAWTKTHGGQTYGHISVLIGTDDGPGQIIYHDPENAANSRMTLATYNTKRMRGTYDMLRRIGVISSTVRIKTT</sequence>
<gene>
    <name evidence="1" type="ORF">GXW71_18215</name>
</gene>
<keyword evidence="2" id="KW-1185">Reference proteome</keyword>
<evidence type="ECO:0008006" key="3">
    <source>
        <dbReference type="Google" id="ProtNLM"/>
    </source>
</evidence>
<dbReference type="RefSeq" id="WP_211853977.1">
    <property type="nucleotide sequence ID" value="NZ_JAAGBB010000022.1"/>
</dbReference>
<dbReference type="EMBL" id="JAAGBB010000022">
    <property type="protein sequence ID" value="MBR0666302.1"/>
    <property type="molecule type" value="Genomic_DNA"/>
</dbReference>
<dbReference type="Proteomes" id="UP001196870">
    <property type="component" value="Unassembled WGS sequence"/>
</dbReference>